<dbReference type="PATRIC" id="fig|84292.3.peg.864"/>
<proteinExistence type="predicted"/>
<protein>
    <recommendedName>
        <fullName evidence="1">DUF7882 domain-containing protein</fullName>
    </recommendedName>
</protein>
<reference evidence="2" key="1">
    <citation type="submission" date="2015-04" db="EMBL/GenBank/DDBJ databases">
        <title>Complete genome sequence of Microbacterium chocolatum SIT 101, a bacterium enantioselectively hydrolyzing mesomeric diesters.</title>
        <authorList>
            <person name="Li X."/>
            <person name="Xu Y."/>
        </authorList>
    </citation>
    <scope>NUCLEOTIDE SEQUENCE [LARGE SCALE GENOMIC DNA]</scope>
    <source>
        <strain evidence="2">SIT 101</strain>
    </source>
</reference>
<keyword evidence="3" id="KW-1185">Reference proteome</keyword>
<dbReference type="KEGG" id="mcw:A8L33_02045"/>
<sequence>MGILHYGSPSTEFPIDDRALAHLELVILAKLRRQESVAFAVVDDVTGRRQAMWISPAADVRFEYEGPMPEINRLWLQELVETANSPGGLKIVPEPSLPTA</sequence>
<organism evidence="2 3">
    <name type="scientific">Microbacterium aurantiacum</name>
    <dbReference type="NCBI Taxonomy" id="162393"/>
    <lineage>
        <taxon>Bacteria</taxon>
        <taxon>Bacillati</taxon>
        <taxon>Actinomycetota</taxon>
        <taxon>Actinomycetes</taxon>
        <taxon>Micrococcales</taxon>
        <taxon>Microbacteriaceae</taxon>
        <taxon>Microbacterium</taxon>
    </lineage>
</organism>
<dbReference type="AlphaFoldDB" id="A0A0M8MQE9"/>
<feature type="domain" description="DUF7882" evidence="1">
    <location>
        <begin position="1"/>
        <end position="94"/>
    </location>
</feature>
<dbReference type="Proteomes" id="UP000037737">
    <property type="component" value="Unassembled WGS sequence"/>
</dbReference>
<evidence type="ECO:0000313" key="2">
    <source>
        <dbReference type="EMBL" id="KOS11740.1"/>
    </source>
</evidence>
<name>A0A0M8MQE9_9MICO</name>
<comment type="caution">
    <text evidence="2">The sequence shown here is derived from an EMBL/GenBank/DDBJ whole genome shotgun (WGS) entry which is preliminary data.</text>
</comment>
<dbReference type="InterPro" id="IPR057204">
    <property type="entry name" value="DUF7882"/>
</dbReference>
<accession>A0A0M8MQE9</accession>
<dbReference type="OrthoDB" id="5123855at2"/>
<evidence type="ECO:0000259" key="1">
    <source>
        <dbReference type="Pfam" id="PF25355"/>
    </source>
</evidence>
<dbReference type="RefSeq" id="WP_053547046.1">
    <property type="nucleotide sequence ID" value="NZ_JAHWXH010000001.1"/>
</dbReference>
<gene>
    <name evidence="2" type="ORF">XI38_04160</name>
</gene>
<dbReference type="EMBL" id="LAVO01000003">
    <property type="protein sequence ID" value="KOS11740.1"/>
    <property type="molecule type" value="Genomic_DNA"/>
</dbReference>
<evidence type="ECO:0000313" key="3">
    <source>
        <dbReference type="Proteomes" id="UP000037737"/>
    </source>
</evidence>
<dbReference type="Pfam" id="PF25355">
    <property type="entry name" value="DUF7882"/>
    <property type="match status" value="1"/>
</dbReference>